<dbReference type="InterPro" id="IPR050951">
    <property type="entry name" value="Retrovirus_Pol_polyprotein"/>
</dbReference>
<keyword evidence="9" id="KW-1185">Reference proteome</keyword>
<dbReference type="PANTHER" id="PTHR37984">
    <property type="entry name" value="PROTEIN CBG26694"/>
    <property type="match status" value="1"/>
</dbReference>
<protein>
    <recommendedName>
        <fullName evidence="7">Reverse transcriptase RNase H-like domain-containing protein</fullName>
    </recommendedName>
</protein>
<dbReference type="PANTHER" id="PTHR37984:SF5">
    <property type="entry name" value="PROTEIN NYNRIN-LIKE"/>
    <property type="match status" value="1"/>
</dbReference>
<accession>A0AAF0V7R7</accession>
<dbReference type="SUPFAM" id="SSF56672">
    <property type="entry name" value="DNA/RNA polymerases"/>
    <property type="match status" value="1"/>
</dbReference>
<evidence type="ECO:0000259" key="7">
    <source>
        <dbReference type="Pfam" id="PF17917"/>
    </source>
</evidence>
<keyword evidence="6" id="KW-0695">RNA-directed DNA polymerase</keyword>
<dbReference type="Pfam" id="PF17917">
    <property type="entry name" value="RT_RNaseH"/>
    <property type="match status" value="1"/>
</dbReference>
<dbReference type="Proteomes" id="UP001234989">
    <property type="component" value="Chromosome 12"/>
</dbReference>
<evidence type="ECO:0000256" key="3">
    <source>
        <dbReference type="ARBA" id="ARBA00022722"/>
    </source>
</evidence>
<dbReference type="InterPro" id="IPR041373">
    <property type="entry name" value="RT_RNaseH"/>
</dbReference>
<dbReference type="GO" id="GO:0003964">
    <property type="term" value="F:RNA-directed DNA polymerase activity"/>
    <property type="evidence" value="ECO:0007669"/>
    <property type="project" value="UniProtKB-KW"/>
</dbReference>
<keyword evidence="5" id="KW-0378">Hydrolase</keyword>
<proteinExistence type="predicted"/>
<dbReference type="EMBL" id="CP133623">
    <property type="protein sequence ID" value="WMV58243.1"/>
    <property type="molecule type" value="Genomic_DNA"/>
</dbReference>
<gene>
    <name evidence="8" type="ORF">MTR67_051628</name>
</gene>
<evidence type="ECO:0000313" key="8">
    <source>
        <dbReference type="EMBL" id="WMV58243.1"/>
    </source>
</evidence>
<organism evidence="8 9">
    <name type="scientific">Solanum verrucosum</name>
    <dbReference type="NCBI Taxonomy" id="315347"/>
    <lineage>
        <taxon>Eukaryota</taxon>
        <taxon>Viridiplantae</taxon>
        <taxon>Streptophyta</taxon>
        <taxon>Embryophyta</taxon>
        <taxon>Tracheophyta</taxon>
        <taxon>Spermatophyta</taxon>
        <taxon>Magnoliopsida</taxon>
        <taxon>eudicotyledons</taxon>
        <taxon>Gunneridae</taxon>
        <taxon>Pentapetalae</taxon>
        <taxon>asterids</taxon>
        <taxon>lamiids</taxon>
        <taxon>Solanales</taxon>
        <taxon>Solanaceae</taxon>
        <taxon>Solanoideae</taxon>
        <taxon>Solaneae</taxon>
        <taxon>Solanum</taxon>
    </lineage>
</organism>
<feature type="domain" description="Reverse transcriptase RNase H-like" evidence="7">
    <location>
        <begin position="132"/>
        <end position="198"/>
    </location>
</feature>
<keyword evidence="1" id="KW-0808">Transferase</keyword>
<sequence length="362" mass="41830">MVADLRAQISKFLFEISDLIKTECRNAMLLGDMDISRLMARGVQPQHLHHLALCSPGFDSINKLGHQNLRLRGVPQLNNVTINNKYRIPRIDDLFSQLQGASCFSRIDLRSEYHRPRVKNSDIPKTAFKTRVNLGCVFIQQSKVILYAYRNLKVHEKNYLTHDLELAAVVFSLKIWRYYLYNVHFDVFRDHKSLQLSIGSITHVEEEKKEFAKDVDRLACLGVFFIDMSDGSVVVKNGIQIAPYEAVYGCRCISSVGWFEVGEVALIGLDSVHEDVGKVRLIRDRLKTSQSRQKSYANVRRRDLEFEIDDWIFLKVSPMKGVMRFGKKEKLSLRLRNKEVASVKVLYRSQPIEGRLQKQKKP</sequence>
<keyword evidence="4" id="KW-0255">Endonuclease</keyword>
<evidence type="ECO:0000256" key="2">
    <source>
        <dbReference type="ARBA" id="ARBA00022695"/>
    </source>
</evidence>
<evidence type="ECO:0000256" key="4">
    <source>
        <dbReference type="ARBA" id="ARBA00022759"/>
    </source>
</evidence>
<dbReference type="AlphaFoldDB" id="A0AAF0V7R7"/>
<dbReference type="InterPro" id="IPR043502">
    <property type="entry name" value="DNA/RNA_pol_sf"/>
</dbReference>
<dbReference type="Gene3D" id="3.30.70.270">
    <property type="match status" value="1"/>
</dbReference>
<keyword evidence="3" id="KW-0540">Nuclease</keyword>
<evidence type="ECO:0000313" key="9">
    <source>
        <dbReference type="Proteomes" id="UP001234989"/>
    </source>
</evidence>
<dbReference type="GO" id="GO:0016787">
    <property type="term" value="F:hydrolase activity"/>
    <property type="evidence" value="ECO:0007669"/>
    <property type="project" value="UniProtKB-KW"/>
</dbReference>
<evidence type="ECO:0000256" key="5">
    <source>
        <dbReference type="ARBA" id="ARBA00022801"/>
    </source>
</evidence>
<dbReference type="InterPro" id="IPR043128">
    <property type="entry name" value="Rev_trsase/Diguanyl_cyclase"/>
</dbReference>
<dbReference type="Gene3D" id="3.10.10.10">
    <property type="entry name" value="HIV Type 1 Reverse Transcriptase, subunit A, domain 1"/>
    <property type="match status" value="1"/>
</dbReference>
<evidence type="ECO:0000256" key="6">
    <source>
        <dbReference type="ARBA" id="ARBA00022918"/>
    </source>
</evidence>
<dbReference type="GO" id="GO:0004519">
    <property type="term" value="F:endonuclease activity"/>
    <property type="evidence" value="ECO:0007669"/>
    <property type="project" value="UniProtKB-KW"/>
</dbReference>
<evidence type="ECO:0000256" key="1">
    <source>
        <dbReference type="ARBA" id="ARBA00022679"/>
    </source>
</evidence>
<keyword evidence="2" id="KW-0548">Nucleotidyltransferase</keyword>
<name>A0AAF0V7R7_SOLVR</name>
<reference evidence="8" key="1">
    <citation type="submission" date="2023-08" db="EMBL/GenBank/DDBJ databases">
        <title>A de novo genome assembly of Solanum verrucosum Schlechtendal, a Mexican diploid species geographically isolated from the other diploid A-genome species in potato relatives.</title>
        <authorList>
            <person name="Hosaka K."/>
        </authorList>
    </citation>
    <scope>NUCLEOTIDE SEQUENCE</scope>
    <source>
        <tissue evidence="8">Young leaves</tissue>
    </source>
</reference>